<keyword evidence="4" id="KW-0808">Transferase</keyword>
<dbReference type="SUPFAM" id="SSF53335">
    <property type="entry name" value="S-adenosyl-L-methionine-dependent methyltransferases"/>
    <property type="match status" value="1"/>
</dbReference>
<dbReference type="EMBL" id="UAWO01000002">
    <property type="protein sequence ID" value="SQC08706.1"/>
    <property type="molecule type" value="Genomic_DNA"/>
</dbReference>
<gene>
    <name evidence="4" type="ORF">NCTC8081_02643</name>
</gene>
<dbReference type="GO" id="GO:0009007">
    <property type="term" value="F:site-specific DNA-methyltransferase (adenine-specific) activity"/>
    <property type="evidence" value="ECO:0007669"/>
    <property type="project" value="UniProtKB-EC"/>
</dbReference>
<name>A0A2X3CA29_CLOPF</name>
<dbReference type="AlphaFoldDB" id="A0A2X3CA29"/>
<dbReference type="Proteomes" id="UP000250234">
    <property type="component" value="Unassembled WGS sequence"/>
</dbReference>
<evidence type="ECO:0000313" key="5">
    <source>
        <dbReference type="Proteomes" id="UP000250234"/>
    </source>
</evidence>
<dbReference type="InterPro" id="IPR029063">
    <property type="entry name" value="SAM-dependent_MTases_sf"/>
</dbReference>
<dbReference type="GO" id="GO:0032259">
    <property type="term" value="P:methylation"/>
    <property type="evidence" value="ECO:0007669"/>
    <property type="project" value="UniProtKB-KW"/>
</dbReference>
<dbReference type="Gene3D" id="3.40.50.150">
    <property type="entry name" value="Vaccinia Virus protein VP39"/>
    <property type="match status" value="1"/>
</dbReference>
<dbReference type="Gene3D" id="3.90.220.20">
    <property type="entry name" value="DNA methylase specificity domains"/>
    <property type="match status" value="1"/>
</dbReference>
<evidence type="ECO:0000256" key="2">
    <source>
        <dbReference type="ARBA" id="ARBA00023125"/>
    </source>
</evidence>
<dbReference type="EC" id="2.1.1.72" evidence="4"/>
<dbReference type="InterPro" id="IPR044946">
    <property type="entry name" value="Restrct_endonuc_typeI_TRD_sf"/>
</dbReference>
<dbReference type="InterPro" id="IPR052916">
    <property type="entry name" value="Type-I_RE_MTase_Subunit"/>
</dbReference>
<dbReference type="InterPro" id="IPR003356">
    <property type="entry name" value="DNA_methylase_A-5"/>
</dbReference>
<accession>A0A2X3CA29</accession>
<protein>
    <submittedName>
        <fullName evidence="4">Type I restriction modification system M subunit</fullName>
        <ecNumber evidence="4">2.1.1.72</ecNumber>
    </submittedName>
</protein>
<keyword evidence="2" id="KW-0238">DNA-binding</keyword>
<reference evidence="4 5" key="1">
    <citation type="submission" date="2018-06" db="EMBL/GenBank/DDBJ databases">
        <authorList>
            <consortium name="Pathogen Informatics"/>
            <person name="Doyle S."/>
        </authorList>
    </citation>
    <scope>NUCLEOTIDE SEQUENCE [LARGE SCALE GENOMIC DNA]</scope>
    <source>
        <strain evidence="4 5">NCTC8081</strain>
    </source>
</reference>
<dbReference type="GO" id="GO:0003677">
    <property type="term" value="F:DNA binding"/>
    <property type="evidence" value="ECO:0007669"/>
    <property type="project" value="UniProtKB-KW"/>
</dbReference>
<dbReference type="PANTHER" id="PTHR42998:SF1">
    <property type="entry name" value="TYPE I RESTRICTION ENZYME HINDI METHYLASE SUBUNIT"/>
    <property type="match status" value="1"/>
</dbReference>
<dbReference type="PRINTS" id="PR00507">
    <property type="entry name" value="N12N6MTFRASE"/>
</dbReference>
<dbReference type="PANTHER" id="PTHR42998">
    <property type="entry name" value="TYPE I RESTRICTION ENZYME HINDVIIP M PROTEIN-RELATED"/>
    <property type="match status" value="1"/>
</dbReference>
<keyword evidence="1" id="KW-0680">Restriction system</keyword>
<proteinExistence type="predicted"/>
<evidence type="ECO:0000256" key="1">
    <source>
        <dbReference type="ARBA" id="ARBA00022747"/>
    </source>
</evidence>
<evidence type="ECO:0000259" key="3">
    <source>
        <dbReference type="Pfam" id="PF02384"/>
    </source>
</evidence>
<sequence length="991" mass="115520">MGNRYESEELIKKNYEESGLKIHTYEYYSLGESTLNQLASYNIIPNVDYKEYSKRKPDGLLVDRRDKDNIKVVAVEEYKKREKFKTEADIKSAIEQCNDLAQELNATIGIITDGDTCVWINPKEECKENEYEDRTTGKIRSYNIIHGSDKQVLTQKFFISERNHTEDYEQLLPETKSTLDLIEKIIYSINKKNSIIIDEESSNPTDLAKQVWQDLWSASGAKPEECLYTFVELFIFKFLSDLKILKSKYTFYALIKDYKDKEINDEDVLDSYCKDCRNEILRLFPASSDDGTAIISKPIFVDREGNAILGYSTLFKNIIFRFKDYGELKNIDKDFKSKLFESFLKQSISKKEWGQFFTPRKVVRAIVDLIDLKEGMTICDPAGGVGKFVLEPMVDNPSKFFELKDGKIVEKIKIRAFDKSLNDEDEKTISLAKANMAIYNSEFLKKNPDKTKEFSNYMNTCFKNKSSILGTLDEVDTQEDYDIIVANFPYVTSGVSNIKNEIKNNSKYSKFYSVSGIGLESLFLEWSIRKLKKGTGRAYLVIPDGILNRINDKKMREFILKNCSLDALISLPINTFYSTPKKTYIMILTRKSDKDKDKLQRKPVFTYIANSIGETLDNLRFDIEDNDLSRGIMYFKMYDKISDTNAFEEMIKDKKCKIFEAEIFKNNIEKHWIIDRWWSDEEKVELGIIEQDEVKSIEEFYNQINDTIEKMRNISNSIKSEFILEDNKREQGIKEGYLEDIVFEKVSLEEIVDFNVKTNNSKFTKTFVQENKGDIPVYSASKNPDLIGYGKIKDNLEGIQYFEDCLTWNIDGSIGKVHYRKGRFSLSEKVIPLKLKIRYKINEKAIKILREKYCTENNKDRFILIHNKLIDNEKELKQLCNLYGLNIKLSSNVAKEVIKVCNKIDYNFYLDKEYLKYEIEKATSILGFEYSNKAGKSKISKVEIKIPFNVKTELPDKKIQSIIGIKYKKIDEYNKQLNEMLKEIKNIKVDL</sequence>
<organism evidence="4 5">
    <name type="scientific">Clostridium perfringens</name>
    <dbReference type="NCBI Taxonomy" id="1502"/>
    <lineage>
        <taxon>Bacteria</taxon>
        <taxon>Bacillati</taxon>
        <taxon>Bacillota</taxon>
        <taxon>Clostridia</taxon>
        <taxon>Eubacteriales</taxon>
        <taxon>Clostridiaceae</taxon>
        <taxon>Clostridium</taxon>
    </lineage>
</organism>
<keyword evidence="4" id="KW-0489">Methyltransferase</keyword>
<dbReference type="RefSeq" id="WP_111946226.1">
    <property type="nucleotide sequence ID" value="NZ_CATNYA010000058.1"/>
</dbReference>
<dbReference type="Pfam" id="PF02384">
    <property type="entry name" value="N6_Mtase"/>
    <property type="match status" value="1"/>
</dbReference>
<evidence type="ECO:0000313" key="4">
    <source>
        <dbReference type="EMBL" id="SQC08706.1"/>
    </source>
</evidence>
<feature type="domain" description="DNA methylase adenine-specific" evidence="3">
    <location>
        <begin position="333"/>
        <end position="651"/>
    </location>
</feature>
<dbReference type="GO" id="GO:0008170">
    <property type="term" value="F:N-methyltransferase activity"/>
    <property type="evidence" value="ECO:0007669"/>
    <property type="project" value="InterPro"/>
</dbReference>
<dbReference type="GO" id="GO:0009307">
    <property type="term" value="P:DNA restriction-modification system"/>
    <property type="evidence" value="ECO:0007669"/>
    <property type="project" value="UniProtKB-KW"/>
</dbReference>